<dbReference type="AlphaFoldDB" id="A0A168E517"/>
<dbReference type="OrthoDB" id="2141050at2759"/>
<sequence length="260" mass="28533">MTAWFHHGERTEPGFGGFRGGFPLHFDNVQALRVSQADVRLVSGKARATTLGFTLQSRENGAEEAANQTQYAAEPIHDSATSETCPCGREDEVGGIAETKELLEATPKAAPPAPPGWVLRLTAHVTAILRSSSSSLLGRHDRDLIPRGRSDSDKPASAHYLRKLQLILPRHAPQRFEAKDGLAVRFWQVGIELRPFFNKSSLWAYPAYALGGASFGYWLQGIDDKQAAMLRERKAFLLEKRKRKAAKESEEASGAAAALQ</sequence>
<reference evidence="1 2" key="1">
    <citation type="journal article" date="2016" name="Genome Biol. Evol.">
        <title>Divergent and convergent evolution of fungal pathogenicity.</title>
        <authorList>
            <person name="Shang Y."/>
            <person name="Xiao G."/>
            <person name="Zheng P."/>
            <person name="Cen K."/>
            <person name="Zhan S."/>
            <person name="Wang C."/>
        </authorList>
    </citation>
    <scope>NUCLEOTIDE SEQUENCE [LARGE SCALE GENOMIC DNA]</scope>
    <source>
        <strain evidence="1 2">RCEF 2490</strain>
    </source>
</reference>
<dbReference type="EMBL" id="AZGY01000005">
    <property type="protein sequence ID" value="KZZ98423.1"/>
    <property type="molecule type" value="Genomic_DNA"/>
</dbReference>
<evidence type="ECO:0000313" key="2">
    <source>
        <dbReference type="Proteomes" id="UP000078544"/>
    </source>
</evidence>
<protein>
    <submittedName>
        <fullName evidence="1">NADH:ubiquinone oxidoreductase kD subunit</fullName>
    </submittedName>
</protein>
<accession>A0A168E517</accession>
<keyword evidence="1" id="KW-0830">Ubiquinone</keyword>
<dbReference type="Proteomes" id="UP000078544">
    <property type="component" value="Unassembled WGS sequence"/>
</dbReference>
<comment type="caution">
    <text evidence="1">The sequence shown here is derived from an EMBL/GenBank/DDBJ whole genome shotgun (WGS) entry which is preliminary data.</text>
</comment>
<dbReference type="PANTHER" id="PTHR39218">
    <property type="entry name" value="OXIDOREDUCTASE 14 KDA SUBUNIT, PUTATIVE (AFU_ORTHOLOGUE AFUA_1G12110)-RELATED"/>
    <property type="match status" value="1"/>
</dbReference>
<keyword evidence="2" id="KW-1185">Reference proteome</keyword>
<gene>
    <name evidence="1" type="ORF">AAL_02941</name>
</gene>
<dbReference type="PANTHER" id="PTHR39218:SF1">
    <property type="entry name" value="OXIDOREDUCTASE 14 KDA SUBUNIT, PUTATIVE (AFU_ORTHOLOGUE AFUA_1G12110)-RELATED"/>
    <property type="match status" value="1"/>
</dbReference>
<organism evidence="1 2">
    <name type="scientific">Moelleriella libera RCEF 2490</name>
    <dbReference type="NCBI Taxonomy" id="1081109"/>
    <lineage>
        <taxon>Eukaryota</taxon>
        <taxon>Fungi</taxon>
        <taxon>Dikarya</taxon>
        <taxon>Ascomycota</taxon>
        <taxon>Pezizomycotina</taxon>
        <taxon>Sordariomycetes</taxon>
        <taxon>Hypocreomycetidae</taxon>
        <taxon>Hypocreales</taxon>
        <taxon>Clavicipitaceae</taxon>
        <taxon>Moelleriella</taxon>
    </lineage>
</organism>
<name>A0A168E517_9HYPO</name>
<evidence type="ECO:0000313" key="1">
    <source>
        <dbReference type="EMBL" id="KZZ98423.1"/>
    </source>
</evidence>
<proteinExistence type="predicted"/>
<dbReference type="STRING" id="1081109.A0A168E517"/>